<dbReference type="RefSeq" id="XP_003284773.1">
    <property type="nucleotide sequence ID" value="XM_003284725.1"/>
</dbReference>
<dbReference type="Pfam" id="PF17285">
    <property type="entry name" value="PRMT5_TIM"/>
    <property type="match status" value="1"/>
</dbReference>
<evidence type="ECO:0000256" key="9">
    <source>
        <dbReference type="PIRSR" id="PIRSR015894-1"/>
    </source>
</evidence>
<keyword evidence="4" id="KW-0156">Chromatin regulator</keyword>
<dbReference type="OrthoDB" id="1368803at2759"/>
<evidence type="ECO:0000256" key="3">
    <source>
        <dbReference type="ARBA" id="ARBA00022691"/>
    </source>
</evidence>
<proteinExistence type="inferred from homology"/>
<organism evidence="15 16">
    <name type="scientific">Dictyostelium purpureum</name>
    <name type="common">Slime mold</name>
    <dbReference type="NCBI Taxonomy" id="5786"/>
    <lineage>
        <taxon>Eukaryota</taxon>
        <taxon>Amoebozoa</taxon>
        <taxon>Evosea</taxon>
        <taxon>Eumycetozoa</taxon>
        <taxon>Dictyostelia</taxon>
        <taxon>Dictyosteliales</taxon>
        <taxon>Dictyosteliaceae</taxon>
        <taxon>Dictyostelium</taxon>
    </lineage>
</organism>
<dbReference type="GO" id="GO:0005634">
    <property type="term" value="C:nucleus"/>
    <property type="evidence" value="ECO:0000318"/>
    <property type="project" value="GO_Central"/>
</dbReference>
<dbReference type="InterPro" id="IPR035075">
    <property type="entry name" value="PRMT5"/>
</dbReference>
<reference evidence="16" key="1">
    <citation type="journal article" date="2011" name="Genome Biol.">
        <title>Comparative genomics of the social amoebae Dictyostelium discoideum and Dictyostelium purpureum.</title>
        <authorList>
            <consortium name="US DOE Joint Genome Institute (JGI-PGF)"/>
            <person name="Sucgang R."/>
            <person name="Kuo A."/>
            <person name="Tian X."/>
            <person name="Salerno W."/>
            <person name="Parikh A."/>
            <person name="Feasley C.L."/>
            <person name="Dalin E."/>
            <person name="Tu H."/>
            <person name="Huang E."/>
            <person name="Barry K."/>
            <person name="Lindquist E."/>
            <person name="Shapiro H."/>
            <person name="Bruce D."/>
            <person name="Schmutz J."/>
            <person name="Salamov A."/>
            <person name="Fey P."/>
            <person name="Gaudet P."/>
            <person name="Anjard C."/>
            <person name="Babu M.M."/>
            <person name="Basu S."/>
            <person name="Bushmanova Y."/>
            <person name="van der Wel H."/>
            <person name="Katoh-Kurasawa M."/>
            <person name="Dinh C."/>
            <person name="Coutinho P.M."/>
            <person name="Saito T."/>
            <person name="Elias M."/>
            <person name="Schaap P."/>
            <person name="Kay R.R."/>
            <person name="Henrissat B."/>
            <person name="Eichinger L."/>
            <person name="Rivero F."/>
            <person name="Putnam N.H."/>
            <person name="West C.M."/>
            <person name="Loomis W.F."/>
            <person name="Chisholm R.L."/>
            <person name="Shaulsky G."/>
            <person name="Strassmann J.E."/>
            <person name="Queller D.C."/>
            <person name="Kuspa A."/>
            <person name="Grigoriev I.V."/>
        </authorList>
    </citation>
    <scope>NUCLEOTIDE SEQUENCE [LARGE SCALE GENOMIC DNA]</scope>
    <source>
        <strain evidence="16">QSDP1</strain>
    </source>
</reference>
<keyword evidence="16" id="KW-1185">Reference proteome</keyword>
<dbReference type="AlphaFoldDB" id="F0ZBJ5"/>
<dbReference type="PIRSF" id="PIRSF015894">
    <property type="entry name" value="Skb1_MeTrfase"/>
    <property type="match status" value="1"/>
</dbReference>
<dbReference type="Gene3D" id="2.70.160.11">
    <property type="entry name" value="Hnrnp arginine n-methyltransferase1"/>
    <property type="match status" value="1"/>
</dbReference>
<comment type="catalytic activity">
    <reaction evidence="7">
        <text>L-arginyl-[protein] + 2 S-adenosyl-L-methionine = N(omega),N(omega)'-dimethyl-L-arginyl-[protein] + 2 S-adenosyl-L-homocysteine + 2 H(+)</text>
        <dbReference type="Rhea" id="RHEA:48108"/>
        <dbReference type="Rhea" id="RHEA-COMP:10532"/>
        <dbReference type="Rhea" id="RHEA-COMP:11992"/>
        <dbReference type="ChEBI" id="CHEBI:15378"/>
        <dbReference type="ChEBI" id="CHEBI:29965"/>
        <dbReference type="ChEBI" id="CHEBI:57856"/>
        <dbReference type="ChEBI" id="CHEBI:59789"/>
        <dbReference type="ChEBI" id="CHEBI:88221"/>
        <dbReference type="EC" id="2.1.1.320"/>
    </reaction>
</comment>
<evidence type="ECO:0000256" key="4">
    <source>
        <dbReference type="ARBA" id="ARBA00022853"/>
    </source>
</evidence>
<keyword evidence="1 8" id="KW-0489">Methyltransferase</keyword>
<dbReference type="Gene3D" id="3.40.50.150">
    <property type="entry name" value="Vaccinia Virus protein VP39"/>
    <property type="match status" value="1"/>
</dbReference>
<dbReference type="Proteomes" id="UP000001064">
    <property type="component" value="Unassembled WGS sequence"/>
</dbReference>
<evidence type="ECO:0000313" key="16">
    <source>
        <dbReference type="Proteomes" id="UP000001064"/>
    </source>
</evidence>
<feature type="active site" description="Proton donor/acceptor" evidence="9">
    <location>
        <position position="432"/>
    </location>
</feature>
<evidence type="ECO:0000256" key="10">
    <source>
        <dbReference type="PIRSR" id="PIRSR015894-2"/>
    </source>
</evidence>
<gene>
    <name evidence="15" type="ORF">DICPUDRAFT_28207</name>
</gene>
<evidence type="ECO:0000256" key="6">
    <source>
        <dbReference type="ARBA" id="ARBA00023163"/>
    </source>
</evidence>
<name>F0ZBJ5_DICPU</name>
<dbReference type="GO" id="GO:0032259">
    <property type="term" value="P:methylation"/>
    <property type="evidence" value="ECO:0007669"/>
    <property type="project" value="UniProtKB-KW"/>
</dbReference>
<feature type="active site" description="Proton donor/acceptor" evidence="9">
    <location>
        <position position="441"/>
    </location>
</feature>
<feature type="domain" description="PRMT5 TIM barrel" evidence="13">
    <location>
        <begin position="37"/>
        <end position="284"/>
    </location>
</feature>
<dbReference type="InterPro" id="IPR025799">
    <property type="entry name" value="Arg_MeTrfase"/>
</dbReference>
<dbReference type="STRING" id="5786.F0ZBJ5"/>
<feature type="domain" description="PRMT5 oligomerisation" evidence="14">
    <location>
        <begin position="466"/>
        <end position="629"/>
    </location>
</feature>
<evidence type="ECO:0000256" key="8">
    <source>
        <dbReference type="PIRNR" id="PIRNR015894"/>
    </source>
</evidence>
<comment type="similarity">
    <text evidence="8">Belongs to the class I-like SAM-binding methyltransferase superfamily.</text>
</comment>
<dbReference type="PANTHER" id="PTHR10738:SF0">
    <property type="entry name" value="PROTEIN ARGININE N-METHYLTRANSFERASE 5"/>
    <property type="match status" value="1"/>
</dbReference>
<dbReference type="VEuPathDB" id="AmoebaDB:DICPUDRAFT_28207"/>
<dbReference type="FunFam" id="2.70.160.11:FF:000003">
    <property type="entry name" value="Protein arginine N-methyltransferase 5"/>
    <property type="match status" value="1"/>
</dbReference>
<dbReference type="GeneID" id="10506727"/>
<dbReference type="InParanoid" id="F0ZBJ5"/>
<dbReference type="GO" id="GO:0005829">
    <property type="term" value="C:cytosol"/>
    <property type="evidence" value="ECO:0000318"/>
    <property type="project" value="GO_Central"/>
</dbReference>
<accession>F0ZBJ5</accession>
<dbReference type="OMA" id="IKYAWYE"/>
<dbReference type="GO" id="GO:0006355">
    <property type="term" value="P:regulation of DNA-templated transcription"/>
    <property type="evidence" value="ECO:0000318"/>
    <property type="project" value="GO_Central"/>
</dbReference>
<dbReference type="Gene3D" id="3.20.20.150">
    <property type="entry name" value="Divalent-metal-dependent TIM barrel enzymes"/>
    <property type="match status" value="1"/>
</dbReference>
<evidence type="ECO:0000256" key="11">
    <source>
        <dbReference type="PIRSR" id="PIRSR015894-3"/>
    </source>
</evidence>
<dbReference type="FunCoup" id="F0ZBJ5">
    <property type="interactions" value="1109"/>
</dbReference>
<evidence type="ECO:0000256" key="7">
    <source>
        <dbReference type="ARBA" id="ARBA00048612"/>
    </source>
</evidence>
<feature type="binding site" evidence="10">
    <location>
        <position position="388"/>
    </location>
    <ligand>
        <name>S-adenosyl-L-methionine</name>
        <dbReference type="ChEBI" id="CHEBI:59789"/>
    </ligand>
</feature>
<dbReference type="Pfam" id="PF17286">
    <property type="entry name" value="PRMT5_C"/>
    <property type="match status" value="1"/>
</dbReference>
<feature type="binding site" evidence="10">
    <location>
        <position position="320"/>
    </location>
    <ligand>
        <name>S-adenosyl-L-methionine</name>
        <dbReference type="ChEBI" id="CHEBI:59789"/>
    </ligand>
</feature>
<dbReference type="Pfam" id="PF05185">
    <property type="entry name" value="PRMT5"/>
    <property type="match status" value="1"/>
</dbReference>
<dbReference type="PROSITE" id="PS51678">
    <property type="entry name" value="SAM_MT_PRMT"/>
    <property type="match status" value="1"/>
</dbReference>
<evidence type="ECO:0000256" key="5">
    <source>
        <dbReference type="ARBA" id="ARBA00023015"/>
    </source>
</evidence>
<dbReference type="FunFam" id="3.40.50.150:FF:000029">
    <property type="entry name" value="Protein arginine N-methyltransferase 5"/>
    <property type="match status" value="1"/>
</dbReference>
<dbReference type="PANTHER" id="PTHR10738">
    <property type="entry name" value="PROTEIN ARGININE N-METHYLTRANSFERASE 5"/>
    <property type="match status" value="1"/>
</dbReference>
<dbReference type="eggNOG" id="KOG0822">
    <property type="taxonomic scope" value="Eukaryota"/>
</dbReference>
<feature type="binding site" evidence="10">
    <location>
        <begin position="329"/>
        <end position="330"/>
    </location>
    <ligand>
        <name>S-adenosyl-L-methionine</name>
        <dbReference type="ChEBI" id="CHEBI:59789"/>
    </ligand>
</feature>
<sequence length="631" mass="72874">MEVTKINTAQYEFSCGVELETVVNILNDIERAYQLDYHFLILPISHPRFNRDFTALSLGNSFSNKAPFTRSDVLLPSNYWKSVVVGKVSESVVDCDSSDYHIRVNSIKTLKQEISWAAHLSLPAILLPSPNYSSIHYAQAVNQSLSSLHNMRVWIRIPLLSPKSQLLNKEEYIKGEELDKVDNTWEWWNNFRSLCGNSLNLFPALELTSDLPDKEQLQQWCGEQIKCVIIPTSIFLTNSAGYPTLSRAHQAFLKKLFNLNIQYVVTGNEMEQLEDYKTYVKFLHGNQKPMTEDEYFEMPYLDFLQAPLQPLMDNLESQTYEVFEKDPIKYREYQNAVREALLDLDDKDYTEDNPIVIMVVGAGRGPLVKCSINASIEAKKKVKVFAVEKNPNAIVTLRNRVILEGWEDLVTIIDSDMREWDTEYRADIMVSELLGSFGDNELSPECLDGAQKYLKKDKGISIPCWYTSYIAPISSSKLYNEVSTFGELKHYETPYVVKPHNYHQLAESKPLFTFKHPNYDKVIDNSRTEILEFQTTVKSTVCHGFIGYFDCCLYKNVHISINPKNFSTGMFSWFPIYFPLKEPVYIPQNSTIKCSFWRTNNKTKVWYEWCLLSPQITPIQNVNGRSYYIGL</sequence>
<evidence type="ECO:0000259" key="14">
    <source>
        <dbReference type="Pfam" id="PF17286"/>
    </source>
</evidence>
<dbReference type="SUPFAM" id="SSF53335">
    <property type="entry name" value="S-adenosyl-L-methionine-dependent methyltransferases"/>
    <property type="match status" value="1"/>
</dbReference>
<keyword evidence="5" id="KW-0805">Transcription regulation</keyword>
<keyword evidence="6" id="KW-0804">Transcription</keyword>
<evidence type="ECO:0000313" key="15">
    <source>
        <dbReference type="EMBL" id="EGC38677.1"/>
    </source>
</evidence>
<feature type="site" description="Critical for specifying symmetric addition of methyl groups" evidence="11">
    <location>
        <position position="323"/>
    </location>
</feature>
<protein>
    <recommendedName>
        <fullName evidence="8">Protein arginine N-methyltransferase</fullName>
    </recommendedName>
</protein>
<dbReference type="EMBL" id="GL870971">
    <property type="protein sequence ID" value="EGC38677.1"/>
    <property type="molecule type" value="Genomic_DNA"/>
</dbReference>
<evidence type="ECO:0000256" key="2">
    <source>
        <dbReference type="ARBA" id="ARBA00022679"/>
    </source>
</evidence>
<dbReference type="InterPro" id="IPR035248">
    <property type="entry name" value="PRMT5_C"/>
</dbReference>
<dbReference type="InterPro" id="IPR007857">
    <property type="entry name" value="Arg_MeTrfase_PRMT5"/>
</dbReference>
<dbReference type="GO" id="GO:0044020">
    <property type="term" value="F:histone H4R3 methyltransferase activity"/>
    <property type="evidence" value="ECO:0007669"/>
    <property type="project" value="UniProtKB-ARBA"/>
</dbReference>
<dbReference type="GO" id="GO:0035243">
    <property type="term" value="F:protein-arginine omega-N symmetric methyltransferase activity"/>
    <property type="evidence" value="ECO:0007669"/>
    <property type="project" value="UniProtKB-EC"/>
</dbReference>
<dbReference type="FunFam" id="3.20.20.150:FF:000008">
    <property type="entry name" value="Protein arginine N-methyltransferase 5"/>
    <property type="match status" value="1"/>
</dbReference>
<evidence type="ECO:0000259" key="12">
    <source>
        <dbReference type="Pfam" id="PF05185"/>
    </source>
</evidence>
<evidence type="ECO:0000259" key="13">
    <source>
        <dbReference type="Pfam" id="PF17285"/>
    </source>
</evidence>
<dbReference type="InterPro" id="IPR029063">
    <property type="entry name" value="SAM-dependent_MTases_sf"/>
</dbReference>
<evidence type="ECO:0000256" key="1">
    <source>
        <dbReference type="ARBA" id="ARBA00022603"/>
    </source>
</evidence>
<keyword evidence="2 8" id="KW-0808">Transferase</keyword>
<feature type="binding site" evidence="10">
    <location>
        <begin position="416"/>
        <end position="417"/>
    </location>
    <ligand>
        <name>S-adenosyl-L-methionine</name>
        <dbReference type="ChEBI" id="CHEBI:59789"/>
    </ligand>
</feature>
<keyword evidence="3 8" id="KW-0949">S-adenosyl-L-methionine</keyword>
<dbReference type="KEGG" id="dpp:DICPUDRAFT_28207"/>
<feature type="domain" description="PRMT5 arginine-N-methyltransferase" evidence="12">
    <location>
        <begin position="293"/>
        <end position="462"/>
    </location>
</feature>
<dbReference type="InterPro" id="IPR035247">
    <property type="entry name" value="PRMT5_TIM"/>
</dbReference>